<evidence type="ECO:0000256" key="1">
    <source>
        <dbReference type="SAM" id="MobiDB-lite"/>
    </source>
</evidence>
<organism evidence="2">
    <name type="scientific">Tetraselmis sp. GSL018</name>
    <dbReference type="NCBI Taxonomy" id="582737"/>
    <lineage>
        <taxon>Eukaryota</taxon>
        <taxon>Viridiplantae</taxon>
        <taxon>Chlorophyta</taxon>
        <taxon>core chlorophytes</taxon>
        <taxon>Chlorodendrophyceae</taxon>
        <taxon>Chlorodendrales</taxon>
        <taxon>Chlorodendraceae</taxon>
        <taxon>Tetraselmis</taxon>
    </lineage>
</organism>
<protein>
    <submittedName>
        <fullName evidence="2">Uncharacterized protein</fullName>
    </submittedName>
</protein>
<feature type="non-terminal residue" evidence="2">
    <location>
        <position position="1"/>
    </location>
</feature>
<feature type="region of interest" description="Disordered" evidence="1">
    <location>
        <begin position="36"/>
        <end position="80"/>
    </location>
</feature>
<reference evidence="2" key="1">
    <citation type="submission" date="2014-05" db="EMBL/GenBank/DDBJ databases">
        <title>The transcriptome of the halophilic microalga Tetraselmis sp. GSL018 isolated from the Great Salt Lake, Utah.</title>
        <authorList>
            <person name="Jinkerson R.E."/>
            <person name="D'Adamo S."/>
            <person name="Posewitz M.C."/>
        </authorList>
    </citation>
    <scope>NUCLEOTIDE SEQUENCE</scope>
    <source>
        <strain evidence="2">GSL018</strain>
    </source>
</reference>
<evidence type="ECO:0000313" key="2">
    <source>
        <dbReference type="EMBL" id="JAC69472.1"/>
    </source>
</evidence>
<name>A0A061R940_9CHLO</name>
<feature type="compositionally biased region" description="Basic residues" evidence="1">
    <location>
        <begin position="177"/>
        <end position="190"/>
    </location>
</feature>
<accession>A0A061R940</accession>
<sequence>SVELLFLTAAPAATVRSAPISAAEWQQLSAEAWPCTSREELPPPAPAAGSGGGAWMPRLGERPSGEPPARKRVRPARRGLAEGTTPAFDLQVGENPLRIEVASQTGAHTCRYTVLAVRPSEAHHGRLDGLEVEGCALSPAFDPAVTSYAVACPPRLESSAVTARNFRGARGSPSLPRRGRRRRSCARGSRRGGSGCTLSPT</sequence>
<feature type="region of interest" description="Disordered" evidence="1">
    <location>
        <begin position="165"/>
        <end position="201"/>
    </location>
</feature>
<dbReference type="AlphaFoldDB" id="A0A061R940"/>
<proteinExistence type="predicted"/>
<gene>
    <name evidence="2" type="ORF">TSPGSL018_6292</name>
</gene>
<dbReference type="EMBL" id="GBEZ01016810">
    <property type="protein sequence ID" value="JAC69472.1"/>
    <property type="molecule type" value="Transcribed_RNA"/>
</dbReference>